<evidence type="ECO:0000256" key="1">
    <source>
        <dbReference type="ARBA" id="ARBA00022741"/>
    </source>
</evidence>
<dbReference type="Gene3D" id="3.40.50.300">
    <property type="entry name" value="P-loop containing nucleotide triphosphate hydrolases"/>
    <property type="match status" value="2"/>
</dbReference>
<proteinExistence type="predicted"/>
<accession>A0A149TTG6</accession>
<evidence type="ECO:0000256" key="6">
    <source>
        <dbReference type="SAM" id="MobiDB-lite"/>
    </source>
</evidence>
<dbReference type="GO" id="GO:0016787">
    <property type="term" value="F:hydrolase activity"/>
    <property type="evidence" value="ECO:0007669"/>
    <property type="project" value="UniProtKB-KW"/>
</dbReference>
<sequence>MNGISDKAMHPEILNILDFWHKCEFFLPYDLQRNVLDVKQEEKWSLKSLSLPDLSKDNTSLWNFTPPIDKEIVGFDLYIGIFDTAEITTRVEKILGASQGLEATEEDELRKLEGPTCMARIAVNANGEPAFGSLSISTVSWALGSCRENLSLEHLNINNFENDVRQLKLDLLEFNYGIPSANSSDQPNALTGLDLLRLLELFVAWSKEWPGPVHQAFSKGPALVIKAKAAKPRKQAQSENRDRCSPTDLTENDEADEDDVGQSQQSDADIDILNSFYARDIARVIQSVRLGTKAGLVSAYLSESDLKKRIDLYTAAGLQKIMEGLEPSRLPSAHWPSDPRHAMSLMQQFALNTLLGNLQDGDIFSINGPPGTGKTTLLRDIFAELITRRARTLSRLPRAKDAFQNSINIEFDNGPIIRAFNTLKDNLTGYEMVVVSSNNAAVENLSKDLPKASALGKHWRENDTDTPVSYLQPVAYNIASRRSDGKYDKLEPDDRPWGLFAAALGRSQNRRHFQSGLGYDGTPSGKSQKSKLPPNYDPDLQQSIWNWRKKHKSISFEAAKQAFIVADKDVNKHIAALEDYQKLLTSGATLSEKDFCASFQNALDTAIQTHKHARNEVSALRTSLDKTEAQLDLLVQREDLTQASSPRGFFKKLFKNEQKKKCDEALSEIRTLKEKELKKIYDFKNNLENANAALARAEISIQTSRNTLTSAQETWKERQNKLHVLREQFPAVRIPSDKNDLDQDNWQTEGLWYDTHLNKLRSELFAAAMTLHEEWLYEVTQKNGGFGSNLMAISTLLAGGRLNTPQKDALPIWQSLFMVVPVISSTFASVASQFRDLGESSLGWLFVDEAGQAIPQAAVGALWRSKHAVVVGDPMQIEPVFTVPPKLVSLLAGQSGLVSSEPDASVFSPSHTSVQGLADRINPIGAYIENNGTDLWVGCPLRVHRRCADPMFSIANTIAYNDKMVFHGHDKPESRRPPSDSFDLGQSAWITLGGQASDHQVVTGQINFTLQAVRKILHLTGDLPDFYIISPFRRIKAALIETLSNLDNWEMGDSSYLSKTDLKKWCRERIGTVHTFQGKEESTVLMVLGCDGETAGAAQWAASKPNLLNVALTRAKHRFFMIGDPALWGGLPHFSVADDDTLPRITPAEFLQRIDQACEKQNDN</sequence>
<dbReference type="InterPro" id="IPR050534">
    <property type="entry name" value="Coronavir_polyprotein_1ab"/>
</dbReference>
<dbReference type="InterPro" id="IPR027417">
    <property type="entry name" value="P-loop_NTPase"/>
</dbReference>
<dbReference type="GO" id="GO:0043139">
    <property type="term" value="F:5'-3' DNA helicase activity"/>
    <property type="evidence" value="ECO:0007669"/>
    <property type="project" value="TreeGrafter"/>
</dbReference>
<feature type="compositionally biased region" description="Acidic residues" evidence="6">
    <location>
        <begin position="250"/>
        <end position="260"/>
    </location>
</feature>
<dbReference type="InterPro" id="IPR041679">
    <property type="entry name" value="DNA2/NAM7-like_C"/>
</dbReference>
<comment type="caution">
    <text evidence="8">The sequence shown here is derived from an EMBL/GenBank/DDBJ whole genome shotgun (WGS) entry which is preliminary data.</text>
</comment>
<evidence type="ECO:0000259" key="7">
    <source>
        <dbReference type="Pfam" id="PF13087"/>
    </source>
</evidence>
<keyword evidence="4" id="KW-0067">ATP-binding</keyword>
<dbReference type="Proteomes" id="UP000075411">
    <property type="component" value="Unassembled WGS sequence"/>
</dbReference>
<evidence type="ECO:0000256" key="4">
    <source>
        <dbReference type="ARBA" id="ARBA00022840"/>
    </source>
</evidence>
<keyword evidence="2" id="KW-0378">Hydrolase</keyword>
<evidence type="ECO:0000256" key="3">
    <source>
        <dbReference type="ARBA" id="ARBA00022806"/>
    </source>
</evidence>
<name>A0A149TTG6_9PROT</name>
<dbReference type="PANTHER" id="PTHR43788:SF8">
    <property type="entry name" value="DNA-BINDING PROTEIN SMUBP-2"/>
    <property type="match status" value="1"/>
</dbReference>
<dbReference type="AlphaFoldDB" id="A0A149TTG6"/>
<keyword evidence="1" id="KW-0547">Nucleotide-binding</keyword>
<feature type="region of interest" description="Disordered" evidence="6">
    <location>
        <begin position="512"/>
        <end position="535"/>
    </location>
</feature>
<dbReference type="SUPFAM" id="SSF52540">
    <property type="entry name" value="P-loop containing nucleoside triphosphate hydrolases"/>
    <property type="match status" value="1"/>
</dbReference>
<reference evidence="8 9" key="1">
    <citation type="submission" date="2015-06" db="EMBL/GenBank/DDBJ databases">
        <title>Improved classification and identification of acetic acid bacteria using matrix-assisted laser desorption/ionization time-of-flight mass spectrometry; Gluconobacter nephelii and Gluconobacter uchimurae are later heterotypic synonyms of Gluconobacter japonicus and Gluconobacter oxydans, respectively.</title>
        <authorList>
            <person name="Li L."/>
            <person name="Cleenwerck I."/>
            <person name="De Vuyst L."/>
            <person name="Vandamme P."/>
        </authorList>
    </citation>
    <scope>NUCLEOTIDE SEQUENCE [LARGE SCALE GENOMIC DNA]</scope>
    <source>
        <strain evidence="8 9">LMG 1663</strain>
    </source>
</reference>
<evidence type="ECO:0000256" key="5">
    <source>
        <dbReference type="SAM" id="Coils"/>
    </source>
</evidence>
<gene>
    <name evidence="8" type="ORF">AD947_10550</name>
</gene>
<dbReference type="RefSeq" id="WP_061488372.1">
    <property type="nucleotide sequence ID" value="NZ_JBKGFQ010000001.1"/>
</dbReference>
<dbReference type="Pfam" id="PF13087">
    <property type="entry name" value="AAA_12"/>
    <property type="match status" value="1"/>
</dbReference>
<keyword evidence="5" id="KW-0175">Coiled coil</keyword>
<dbReference type="PATRIC" id="fig|104102.12.peg.285"/>
<feature type="domain" description="DNA2/NAM7 helicase-like C-terminal" evidence="7">
    <location>
        <begin position="1000"/>
        <end position="1124"/>
    </location>
</feature>
<dbReference type="PANTHER" id="PTHR43788">
    <property type="entry name" value="DNA2/NAM7 HELICASE FAMILY MEMBER"/>
    <property type="match status" value="1"/>
</dbReference>
<dbReference type="EMBL" id="LHZT01000125">
    <property type="protein sequence ID" value="KXV56407.1"/>
    <property type="molecule type" value="Genomic_DNA"/>
</dbReference>
<evidence type="ECO:0000313" key="8">
    <source>
        <dbReference type="EMBL" id="KXV56407.1"/>
    </source>
</evidence>
<evidence type="ECO:0000313" key="9">
    <source>
        <dbReference type="Proteomes" id="UP000075411"/>
    </source>
</evidence>
<keyword evidence="3 8" id="KW-0347">Helicase</keyword>
<protein>
    <submittedName>
        <fullName evidence="8">Helicase</fullName>
    </submittedName>
</protein>
<feature type="coiled-coil region" evidence="5">
    <location>
        <begin position="610"/>
        <end position="707"/>
    </location>
</feature>
<dbReference type="GO" id="GO:0005524">
    <property type="term" value="F:ATP binding"/>
    <property type="evidence" value="ECO:0007669"/>
    <property type="project" value="UniProtKB-KW"/>
</dbReference>
<dbReference type="OrthoDB" id="9757917at2"/>
<evidence type="ECO:0000256" key="2">
    <source>
        <dbReference type="ARBA" id="ARBA00022801"/>
    </source>
</evidence>
<feature type="region of interest" description="Disordered" evidence="6">
    <location>
        <begin position="230"/>
        <end position="265"/>
    </location>
</feature>
<organism evidence="8 9">
    <name type="scientific">Acetobacter tropicalis</name>
    <dbReference type="NCBI Taxonomy" id="104102"/>
    <lineage>
        <taxon>Bacteria</taxon>
        <taxon>Pseudomonadati</taxon>
        <taxon>Pseudomonadota</taxon>
        <taxon>Alphaproteobacteria</taxon>
        <taxon>Acetobacterales</taxon>
        <taxon>Acetobacteraceae</taxon>
        <taxon>Acetobacter</taxon>
    </lineage>
</organism>